<feature type="region of interest" description="Disordered" evidence="1">
    <location>
        <begin position="75"/>
        <end position="151"/>
    </location>
</feature>
<evidence type="ECO:0000256" key="1">
    <source>
        <dbReference type="SAM" id="MobiDB-lite"/>
    </source>
</evidence>
<evidence type="ECO:0000313" key="2">
    <source>
        <dbReference type="EMBL" id="KAF6754406.1"/>
    </source>
</evidence>
<keyword evidence="3" id="KW-1185">Reference proteome</keyword>
<accession>A0A8H6HWX5</accession>
<organism evidence="2 3">
    <name type="scientific">Ephemerocybe angulata</name>
    <dbReference type="NCBI Taxonomy" id="980116"/>
    <lineage>
        <taxon>Eukaryota</taxon>
        <taxon>Fungi</taxon>
        <taxon>Dikarya</taxon>
        <taxon>Basidiomycota</taxon>
        <taxon>Agaricomycotina</taxon>
        <taxon>Agaricomycetes</taxon>
        <taxon>Agaricomycetidae</taxon>
        <taxon>Agaricales</taxon>
        <taxon>Agaricineae</taxon>
        <taxon>Psathyrellaceae</taxon>
        <taxon>Ephemerocybe</taxon>
    </lineage>
</organism>
<protein>
    <submittedName>
        <fullName evidence="2">Uncharacterized protein</fullName>
    </submittedName>
</protein>
<name>A0A8H6HWX5_9AGAR</name>
<dbReference type="EMBL" id="JACGCI010000034">
    <property type="protein sequence ID" value="KAF6754406.1"/>
    <property type="molecule type" value="Genomic_DNA"/>
</dbReference>
<proteinExistence type="predicted"/>
<evidence type="ECO:0000313" key="3">
    <source>
        <dbReference type="Proteomes" id="UP000521943"/>
    </source>
</evidence>
<dbReference type="AlphaFoldDB" id="A0A8H6HWX5"/>
<comment type="caution">
    <text evidence="2">The sequence shown here is derived from an EMBL/GenBank/DDBJ whole genome shotgun (WGS) entry which is preliminary data.</text>
</comment>
<reference evidence="2 3" key="1">
    <citation type="submission" date="2020-07" db="EMBL/GenBank/DDBJ databases">
        <title>Comparative genomics of pyrophilous fungi reveals a link between fire events and developmental genes.</title>
        <authorList>
            <consortium name="DOE Joint Genome Institute"/>
            <person name="Steindorff A.S."/>
            <person name="Carver A."/>
            <person name="Calhoun S."/>
            <person name="Stillman K."/>
            <person name="Liu H."/>
            <person name="Lipzen A."/>
            <person name="Pangilinan J."/>
            <person name="Labutti K."/>
            <person name="Bruns T.D."/>
            <person name="Grigoriev I.V."/>
        </authorList>
    </citation>
    <scope>NUCLEOTIDE SEQUENCE [LARGE SCALE GENOMIC DNA]</scope>
    <source>
        <strain evidence="2 3">CBS 144469</strain>
    </source>
</reference>
<feature type="region of interest" description="Disordered" evidence="1">
    <location>
        <begin position="210"/>
        <end position="247"/>
    </location>
</feature>
<feature type="compositionally biased region" description="Polar residues" evidence="1">
    <location>
        <begin position="134"/>
        <end position="144"/>
    </location>
</feature>
<gene>
    <name evidence="2" type="ORF">DFP72DRAFT_848219</name>
</gene>
<dbReference type="Proteomes" id="UP000521943">
    <property type="component" value="Unassembled WGS sequence"/>
</dbReference>
<sequence>MPSSPKTSRPSVVNPDGAHFWQGARHFTIGNVTNVNANNYHAHAQGNPNEQDFSLHLAHRARQERRFPLVPRKAGAWVHPRPPRNARAQERRFPPAHRARQERRFPLAPHKAGAKVHPRPAQGRSKGSPPPTAQCESVGSPSPHTRQEQRFTPAHRAMRERGFPLAPHKAGAWAPACNAKTSRPWWWKGRKKWGKAFGEGARFIYLASRENSSKASPEDLDLEDGQASNTLPLPGYWRGKPLRGRQR</sequence>